<evidence type="ECO:0000313" key="19">
    <source>
        <dbReference type="Proteomes" id="UP000229756"/>
    </source>
</evidence>
<evidence type="ECO:0000256" key="11">
    <source>
        <dbReference type="ARBA" id="ARBA00022759"/>
    </source>
</evidence>
<keyword evidence="10 15" id="KW-0479">Metal-binding</keyword>
<dbReference type="CDD" id="cd10845">
    <property type="entry name" value="DSRM_RNAse_III_family"/>
    <property type="match status" value="1"/>
</dbReference>
<dbReference type="GO" id="GO:0005737">
    <property type="term" value="C:cytoplasm"/>
    <property type="evidence" value="ECO:0007669"/>
    <property type="project" value="UniProtKB-SubCell"/>
</dbReference>
<comment type="subcellular location">
    <subcellularLocation>
        <location evidence="2 15">Cytoplasm</location>
    </subcellularLocation>
</comment>
<evidence type="ECO:0000256" key="4">
    <source>
        <dbReference type="ARBA" id="ARBA00011738"/>
    </source>
</evidence>
<keyword evidence="12 15" id="KW-0378">Hydrolase</keyword>
<evidence type="ECO:0000259" key="17">
    <source>
        <dbReference type="PROSITE" id="PS50142"/>
    </source>
</evidence>
<feature type="domain" description="RNase III" evidence="17">
    <location>
        <begin position="6"/>
        <end position="134"/>
    </location>
</feature>
<comment type="catalytic activity">
    <reaction evidence="1 15">
        <text>Endonucleolytic cleavage to 5'-phosphomonoester.</text>
        <dbReference type="EC" id="3.1.26.3"/>
    </reaction>
</comment>
<feature type="binding site" evidence="15">
    <location>
        <position position="123"/>
    </location>
    <ligand>
        <name>Mg(2+)</name>
        <dbReference type="ChEBI" id="CHEBI:18420"/>
    </ligand>
</feature>
<dbReference type="Proteomes" id="UP000229756">
    <property type="component" value="Unassembled WGS sequence"/>
</dbReference>
<comment type="similarity">
    <text evidence="3">Belongs to the ribonuclease III family.</text>
</comment>
<dbReference type="FunFam" id="1.10.1520.10:FF:000001">
    <property type="entry name" value="Ribonuclease 3"/>
    <property type="match status" value="1"/>
</dbReference>
<evidence type="ECO:0000313" key="18">
    <source>
        <dbReference type="EMBL" id="PJC23856.1"/>
    </source>
</evidence>
<dbReference type="PANTHER" id="PTHR11207">
    <property type="entry name" value="RIBONUCLEASE III"/>
    <property type="match status" value="1"/>
</dbReference>
<dbReference type="SMART" id="SM00535">
    <property type="entry name" value="RIBOc"/>
    <property type="match status" value="1"/>
</dbReference>
<feature type="active site" evidence="15">
    <location>
        <position position="52"/>
    </location>
</feature>
<dbReference type="InterPro" id="IPR036389">
    <property type="entry name" value="RNase_III_sf"/>
</dbReference>
<dbReference type="GO" id="GO:0006397">
    <property type="term" value="P:mRNA processing"/>
    <property type="evidence" value="ECO:0007669"/>
    <property type="project" value="UniProtKB-UniRule"/>
</dbReference>
<evidence type="ECO:0000256" key="2">
    <source>
        <dbReference type="ARBA" id="ARBA00004496"/>
    </source>
</evidence>
<dbReference type="GO" id="GO:0008033">
    <property type="term" value="P:tRNA processing"/>
    <property type="evidence" value="ECO:0007669"/>
    <property type="project" value="UniProtKB-KW"/>
</dbReference>
<comment type="subunit">
    <text evidence="4 15">Homodimer.</text>
</comment>
<feature type="binding site" evidence="15">
    <location>
        <position position="120"/>
    </location>
    <ligand>
        <name>Mg(2+)</name>
        <dbReference type="ChEBI" id="CHEBI:18420"/>
    </ligand>
</feature>
<evidence type="ECO:0000256" key="13">
    <source>
        <dbReference type="ARBA" id="ARBA00022842"/>
    </source>
</evidence>
<accession>A0A2M8EM83</accession>
<dbReference type="SUPFAM" id="SSF54768">
    <property type="entry name" value="dsRNA-binding domain-like"/>
    <property type="match status" value="1"/>
</dbReference>
<protein>
    <recommendedName>
        <fullName evidence="15">Ribonuclease 3</fullName>
        <ecNumber evidence="15">3.1.26.3</ecNumber>
    </recommendedName>
    <alternativeName>
        <fullName evidence="15">Ribonuclease III</fullName>
        <shortName evidence="15">RNase III</shortName>
    </alternativeName>
</protein>
<dbReference type="InterPro" id="IPR014720">
    <property type="entry name" value="dsRBD_dom"/>
</dbReference>
<dbReference type="EMBL" id="PFSJ01000009">
    <property type="protein sequence ID" value="PJC23856.1"/>
    <property type="molecule type" value="Genomic_DNA"/>
</dbReference>
<dbReference type="GO" id="GO:0046872">
    <property type="term" value="F:metal ion binding"/>
    <property type="evidence" value="ECO:0007669"/>
    <property type="project" value="UniProtKB-KW"/>
</dbReference>
<evidence type="ECO:0000256" key="7">
    <source>
        <dbReference type="ARBA" id="ARBA00022664"/>
    </source>
</evidence>
<evidence type="ECO:0000256" key="14">
    <source>
        <dbReference type="ARBA" id="ARBA00022884"/>
    </source>
</evidence>
<feature type="domain" description="DRBM" evidence="16">
    <location>
        <begin position="161"/>
        <end position="230"/>
    </location>
</feature>
<evidence type="ECO:0000256" key="15">
    <source>
        <dbReference type="HAMAP-Rule" id="MF_00104"/>
    </source>
</evidence>
<dbReference type="AlphaFoldDB" id="A0A2M8EM83"/>
<keyword evidence="7 15" id="KW-0507">mRNA processing</keyword>
<dbReference type="GO" id="GO:0019843">
    <property type="term" value="F:rRNA binding"/>
    <property type="evidence" value="ECO:0007669"/>
    <property type="project" value="UniProtKB-KW"/>
</dbReference>
<dbReference type="GO" id="GO:0010468">
    <property type="term" value="P:regulation of gene expression"/>
    <property type="evidence" value="ECO:0007669"/>
    <property type="project" value="TreeGrafter"/>
</dbReference>
<dbReference type="PROSITE" id="PS50142">
    <property type="entry name" value="RNASE_3_2"/>
    <property type="match status" value="1"/>
</dbReference>
<name>A0A2M8EM83_UNCKA</name>
<reference evidence="19" key="1">
    <citation type="submission" date="2017-09" db="EMBL/GenBank/DDBJ databases">
        <title>Depth-based differentiation of microbial function through sediment-hosted aquifers and enrichment of novel symbionts in the deep terrestrial subsurface.</title>
        <authorList>
            <person name="Probst A.J."/>
            <person name="Ladd B."/>
            <person name="Jarett J.K."/>
            <person name="Geller-Mcgrath D.E."/>
            <person name="Sieber C.M.K."/>
            <person name="Emerson J.B."/>
            <person name="Anantharaman K."/>
            <person name="Thomas B.C."/>
            <person name="Malmstrom R."/>
            <person name="Stieglmeier M."/>
            <person name="Klingl A."/>
            <person name="Woyke T."/>
            <person name="Ryan C.M."/>
            <person name="Banfield J.F."/>
        </authorList>
    </citation>
    <scope>NUCLEOTIDE SEQUENCE [LARGE SCALE GENOMIC DNA]</scope>
</reference>
<keyword evidence="15" id="KW-0699">rRNA-binding</keyword>
<dbReference type="GO" id="GO:0042802">
    <property type="term" value="F:identical protein binding"/>
    <property type="evidence" value="ECO:0007669"/>
    <property type="project" value="UniProtKB-ARBA"/>
</dbReference>
<dbReference type="SMART" id="SM00358">
    <property type="entry name" value="DSRM"/>
    <property type="match status" value="1"/>
</dbReference>
<dbReference type="FunFam" id="3.30.160.20:FF:000003">
    <property type="entry name" value="Ribonuclease 3"/>
    <property type="match status" value="1"/>
</dbReference>
<feature type="active site" evidence="15">
    <location>
        <position position="123"/>
    </location>
</feature>
<dbReference type="GO" id="GO:0006364">
    <property type="term" value="P:rRNA processing"/>
    <property type="evidence" value="ECO:0007669"/>
    <property type="project" value="UniProtKB-UniRule"/>
</dbReference>
<evidence type="ECO:0000256" key="1">
    <source>
        <dbReference type="ARBA" id="ARBA00000109"/>
    </source>
</evidence>
<dbReference type="PROSITE" id="PS00517">
    <property type="entry name" value="RNASE_3_1"/>
    <property type="match status" value="1"/>
</dbReference>
<dbReference type="Gene3D" id="1.10.1520.10">
    <property type="entry name" value="Ribonuclease III domain"/>
    <property type="match status" value="1"/>
</dbReference>
<keyword evidence="5 15" id="KW-0963">Cytoplasm</keyword>
<keyword evidence="9 15" id="KW-0540">Nuclease</keyword>
<comment type="cofactor">
    <cofactor evidence="15">
        <name>Mg(2+)</name>
        <dbReference type="ChEBI" id="CHEBI:18420"/>
    </cofactor>
</comment>
<dbReference type="InterPro" id="IPR000999">
    <property type="entry name" value="RNase_III_dom"/>
</dbReference>
<comment type="function">
    <text evidence="15">Digests double-stranded RNA. Involved in the processing of primary rRNA transcript to yield the immediate precursors to the large and small rRNAs (23S and 16S). Processes some mRNAs, and tRNAs when they are encoded in the rRNA operon. Processes pre-crRNA and tracrRNA of type II CRISPR loci if present in the organism.</text>
</comment>
<sequence length="232" mass="26509">MEIDKFAELEKKLNIKFNDISILKRALTHRSFINENPNQEFKSNERLEFLGDAILQYLTSEHIFREYSNYPEGELTNLRARLVNTVSLATESSRLDFAQYLFISNGEKEIAPESNHILANTFEAIVAAIYLDQGLPACLKFVNRELLYKTDEIVQAGELKDPKSLFQEISQEKFLTTPNYQLIEDDGPDHDKTFVVGAYIGEKLIEKGTGPSKRKAEQNAAENALKKNQFII</sequence>
<dbReference type="GO" id="GO:0003725">
    <property type="term" value="F:double-stranded RNA binding"/>
    <property type="evidence" value="ECO:0007669"/>
    <property type="project" value="TreeGrafter"/>
</dbReference>
<dbReference type="SUPFAM" id="SSF69065">
    <property type="entry name" value="RNase III domain-like"/>
    <property type="match status" value="1"/>
</dbReference>
<dbReference type="InterPro" id="IPR011907">
    <property type="entry name" value="RNase_III"/>
</dbReference>
<dbReference type="HAMAP" id="MF_00104">
    <property type="entry name" value="RNase_III"/>
    <property type="match status" value="1"/>
</dbReference>
<keyword evidence="14 15" id="KW-0694">RNA-binding</keyword>
<evidence type="ECO:0000256" key="6">
    <source>
        <dbReference type="ARBA" id="ARBA00022552"/>
    </source>
</evidence>
<evidence type="ECO:0000256" key="12">
    <source>
        <dbReference type="ARBA" id="ARBA00022801"/>
    </source>
</evidence>
<evidence type="ECO:0000259" key="16">
    <source>
        <dbReference type="PROSITE" id="PS50137"/>
    </source>
</evidence>
<dbReference type="GO" id="GO:0004525">
    <property type="term" value="F:ribonuclease III activity"/>
    <property type="evidence" value="ECO:0007669"/>
    <property type="project" value="UniProtKB-UniRule"/>
</dbReference>
<evidence type="ECO:0000256" key="8">
    <source>
        <dbReference type="ARBA" id="ARBA00022694"/>
    </source>
</evidence>
<dbReference type="Pfam" id="PF00035">
    <property type="entry name" value="dsrm"/>
    <property type="match status" value="1"/>
</dbReference>
<dbReference type="EC" id="3.1.26.3" evidence="15"/>
<dbReference type="Pfam" id="PF14622">
    <property type="entry name" value="Ribonucleas_3_3"/>
    <property type="match status" value="1"/>
</dbReference>
<evidence type="ECO:0000256" key="3">
    <source>
        <dbReference type="ARBA" id="ARBA00010183"/>
    </source>
</evidence>
<keyword evidence="6 15" id="KW-0698">rRNA processing</keyword>
<evidence type="ECO:0000256" key="9">
    <source>
        <dbReference type="ARBA" id="ARBA00022722"/>
    </source>
</evidence>
<dbReference type="CDD" id="cd00593">
    <property type="entry name" value="RIBOc"/>
    <property type="match status" value="1"/>
</dbReference>
<comment type="caution">
    <text evidence="18">The sequence shown here is derived from an EMBL/GenBank/DDBJ whole genome shotgun (WGS) entry which is preliminary data.</text>
</comment>
<proteinExistence type="inferred from homology"/>
<keyword evidence="13 15" id="KW-0460">Magnesium</keyword>
<keyword evidence="11 15" id="KW-0255">Endonuclease</keyword>
<dbReference type="PROSITE" id="PS50137">
    <property type="entry name" value="DS_RBD"/>
    <property type="match status" value="1"/>
</dbReference>
<evidence type="ECO:0000256" key="10">
    <source>
        <dbReference type="ARBA" id="ARBA00022723"/>
    </source>
</evidence>
<evidence type="ECO:0000256" key="5">
    <source>
        <dbReference type="ARBA" id="ARBA00022490"/>
    </source>
</evidence>
<organism evidence="18 19">
    <name type="scientific">candidate division WWE3 bacterium CG_4_9_14_0_2_um_filter_35_11</name>
    <dbReference type="NCBI Taxonomy" id="1975077"/>
    <lineage>
        <taxon>Bacteria</taxon>
        <taxon>Katanobacteria</taxon>
    </lineage>
</organism>
<gene>
    <name evidence="15 18" type="primary">rnc</name>
    <name evidence="18" type="ORF">CO058_01195</name>
</gene>
<keyword evidence="8 15" id="KW-0819">tRNA processing</keyword>
<dbReference type="NCBIfam" id="TIGR02191">
    <property type="entry name" value="RNaseIII"/>
    <property type="match status" value="1"/>
</dbReference>
<dbReference type="Gene3D" id="3.30.160.20">
    <property type="match status" value="1"/>
</dbReference>
<feature type="binding site" evidence="15">
    <location>
        <position position="48"/>
    </location>
    <ligand>
        <name>Mg(2+)</name>
        <dbReference type="ChEBI" id="CHEBI:18420"/>
    </ligand>
</feature>
<dbReference type="PANTHER" id="PTHR11207:SF0">
    <property type="entry name" value="RIBONUCLEASE 3"/>
    <property type="match status" value="1"/>
</dbReference>